<comment type="caution">
    <text evidence="4">The sequence shown here is derived from an EMBL/GenBank/DDBJ whole genome shotgun (WGS) entry which is preliminary data.</text>
</comment>
<dbReference type="InterPro" id="IPR015943">
    <property type="entry name" value="WD40/YVTN_repeat-like_dom_sf"/>
</dbReference>
<organism evidence="4 5">
    <name type="scientific">Flectobacillus roseus</name>
    <dbReference type="NCBI Taxonomy" id="502259"/>
    <lineage>
        <taxon>Bacteria</taxon>
        <taxon>Pseudomonadati</taxon>
        <taxon>Bacteroidota</taxon>
        <taxon>Cytophagia</taxon>
        <taxon>Cytophagales</taxon>
        <taxon>Flectobacillaceae</taxon>
        <taxon>Flectobacillus</taxon>
    </lineage>
</organism>
<dbReference type="InterPro" id="IPR013783">
    <property type="entry name" value="Ig-like_fold"/>
</dbReference>
<dbReference type="Pfam" id="PF18962">
    <property type="entry name" value="Por_Secre_tail"/>
    <property type="match status" value="1"/>
</dbReference>
<feature type="domain" description="Fibronectin type-III" evidence="3">
    <location>
        <begin position="270"/>
        <end position="370"/>
    </location>
</feature>
<dbReference type="Pfam" id="PF13688">
    <property type="entry name" value="Reprolysin_5"/>
    <property type="match status" value="1"/>
</dbReference>
<dbReference type="Gene3D" id="3.40.390.10">
    <property type="entry name" value="Collagenase (Catalytic Domain)"/>
    <property type="match status" value="1"/>
</dbReference>
<keyword evidence="5" id="KW-1185">Reference proteome</keyword>
<dbReference type="InterPro" id="IPR003961">
    <property type="entry name" value="FN3_dom"/>
</dbReference>
<evidence type="ECO:0000259" key="3">
    <source>
        <dbReference type="PROSITE" id="PS50853"/>
    </source>
</evidence>
<feature type="domain" description="Peptidase M12B" evidence="2">
    <location>
        <begin position="69"/>
        <end position="256"/>
    </location>
</feature>
<keyword evidence="4" id="KW-0482">Metalloprotease</keyword>
<dbReference type="InterPro" id="IPR001590">
    <property type="entry name" value="Peptidase_M12B"/>
</dbReference>
<dbReference type="PROSITE" id="PS50853">
    <property type="entry name" value="FN3"/>
    <property type="match status" value="1"/>
</dbReference>
<keyword evidence="1" id="KW-0732">Signal</keyword>
<accession>A0ABT6YDZ6</accession>
<sequence length="1316" mass="144905">MKKTLLLLMGFMMTFQLCLSQVLVEPNKPSVACGTDESKISAENLAFIQNAQKYIAQKKASRTAVSPGRVARIAIEVDYPTYQSYNGDTNLIKKEAILQISQVSKVYERDMNIKLVVTCFNFWTTAQSDPYFDTSDIYTMLDRLYNNWNPSKVNGKLYKLRNQYDKVIYLTAKSFTGAGGVAYLGGRESVCPWGLRSFNLSAIAHELGHNFGSPHTQSCSWPGGPLDYCYATEGACYEKSLEIIKGSIMSYCQAKDEFHPLCQAVIEQHATANMQEITGTVPAVLLPSTFTVNTNPFFVWNASLMADQYVVQLASDTDFKQIISQDTTDVSYIQLSTLNPQGKYYLRVMASNKLGVSSWSNACTINIGENSLLPPNTKAMPLYWTTFDAGKLNTLKITPSVGAKSYEVQFTYVDDHTFSYPCYTFTFTGSEGNFYIGAFYYRMGWRIRAINETTKSDWSERKVVFAQSSYQNPITTQVANPSIARTITTDEAYTGGESVAKLSIVKTNSPNTLVYQKKYAPTSIVNYGYVYKIPALENNQTYTVTYELSRDRENPIYFYPKGVLNSRSVSFVNKISSVDSNLVKYQGFDNEQAMQTYNTSTYMATNHLAYLSYGGLVLVNTLTGQKLALTNSTSGGSVGARATLIYSANNQNQSAVITQVSKRISYQGSFPANVYALNILDNTTGNLVSSTILNTSSDFYPTYLDITNNYLLASLNNVNGLVFYRISGSNLNRGFNITPTSGDQGRLGNIVGNKDYIWQAYLVSQTNKASLKRFSTNDGSSVEFTESTMPELAAPYITTFLDSKNRLWASNTNGVLMYDGNTWSLNKAKTGNIISPRLFAENSAGDIFAWDSSRILKYSGGDWKVLANVEIQESGIRKMLIDNNGLFWFAYDGYVVRYNACTNTLSTPSFSTSNKDIEYGQQVSLKAEGCTQVQWSWSSKKDAGSSLTTSNLLTATPISTTTYTAKCYAEGCVGTPNNTNVTVIPVLRLDSLSKACYLQPIKVYGRILGDVDAGTSFSQVIQANGKDYTLKSSQQTNNNQTVWQSEANSLATGSFTLRIDAGTYKIVNKDTLRGTIYALPTIKLLTDTACVGETLAFKATGAKSYDYTFNQKVYANTNGTLEIPNATFAMNQLLIKVKGINENGCTNLDSAKVLVNELPNLVASAQSPIYQAQTLDLKSSGANSYTWTGPAGFTSSVQNPSISSVDTKYSGTYTVKGIDKNGCSNTAKVTVEILLPLGIDEGINTSVNVYPNPSSDKVTVKVDYQGNTQVRIIDAFGNEKYSGSFKGSTDIPIQHFSAGVYFIQLNNTNTIKLLVQ</sequence>
<evidence type="ECO:0000313" key="4">
    <source>
        <dbReference type="EMBL" id="MDI9861654.1"/>
    </source>
</evidence>
<feature type="signal peptide" evidence="1">
    <location>
        <begin position="1"/>
        <end position="20"/>
    </location>
</feature>
<dbReference type="SUPFAM" id="SSF55486">
    <property type="entry name" value="Metalloproteases ('zincins'), catalytic domain"/>
    <property type="match status" value="1"/>
</dbReference>
<dbReference type="Gene3D" id="2.60.40.10">
    <property type="entry name" value="Immunoglobulins"/>
    <property type="match status" value="2"/>
</dbReference>
<evidence type="ECO:0000256" key="1">
    <source>
        <dbReference type="SAM" id="SignalP"/>
    </source>
</evidence>
<dbReference type="NCBIfam" id="TIGR04183">
    <property type="entry name" value="Por_Secre_tail"/>
    <property type="match status" value="1"/>
</dbReference>
<gene>
    <name evidence="4" type="ORF">QM524_20710</name>
</gene>
<dbReference type="GO" id="GO:0008237">
    <property type="term" value="F:metallopeptidase activity"/>
    <property type="evidence" value="ECO:0007669"/>
    <property type="project" value="UniProtKB-KW"/>
</dbReference>
<keyword evidence="4" id="KW-0645">Protease</keyword>
<dbReference type="InterPro" id="IPR036116">
    <property type="entry name" value="FN3_sf"/>
</dbReference>
<dbReference type="Gene3D" id="2.130.10.10">
    <property type="entry name" value="YVTN repeat-like/Quinoprotein amine dehydrogenase"/>
    <property type="match status" value="1"/>
</dbReference>
<dbReference type="InterPro" id="IPR024079">
    <property type="entry name" value="MetalloPept_cat_dom_sf"/>
</dbReference>
<dbReference type="Proteomes" id="UP001236507">
    <property type="component" value="Unassembled WGS sequence"/>
</dbReference>
<name>A0ABT6YDZ6_9BACT</name>
<evidence type="ECO:0000313" key="5">
    <source>
        <dbReference type="Proteomes" id="UP001236507"/>
    </source>
</evidence>
<dbReference type="PROSITE" id="PS50215">
    <property type="entry name" value="ADAM_MEPRO"/>
    <property type="match status" value="1"/>
</dbReference>
<dbReference type="InterPro" id="IPR026444">
    <property type="entry name" value="Secre_tail"/>
</dbReference>
<feature type="chain" id="PRO_5046981087" evidence="1">
    <location>
        <begin position="21"/>
        <end position="1316"/>
    </location>
</feature>
<reference evidence="4 5" key="1">
    <citation type="submission" date="2023-05" db="EMBL/GenBank/DDBJ databases">
        <title>Novel species of genus Flectobacillus isolated from stream in China.</title>
        <authorList>
            <person name="Lu H."/>
        </authorList>
    </citation>
    <scope>NUCLEOTIDE SEQUENCE [LARGE SCALE GENOMIC DNA]</scope>
    <source>
        <strain evidence="4 5">KCTC 42575</strain>
    </source>
</reference>
<protein>
    <submittedName>
        <fullName evidence="4">Zinc-dependent metalloprotease</fullName>
    </submittedName>
</protein>
<dbReference type="RefSeq" id="WP_283346021.1">
    <property type="nucleotide sequence ID" value="NZ_JASHIF010000021.1"/>
</dbReference>
<proteinExistence type="predicted"/>
<evidence type="ECO:0000259" key="2">
    <source>
        <dbReference type="PROSITE" id="PS50215"/>
    </source>
</evidence>
<dbReference type="SUPFAM" id="SSF49265">
    <property type="entry name" value="Fibronectin type III"/>
    <property type="match status" value="1"/>
</dbReference>
<dbReference type="EMBL" id="JASHIF010000021">
    <property type="protein sequence ID" value="MDI9861654.1"/>
    <property type="molecule type" value="Genomic_DNA"/>
</dbReference>
<keyword evidence="4" id="KW-0378">Hydrolase</keyword>
<dbReference type="SUPFAM" id="SSF63829">
    <property type="entry name" value="Calcium-dependent phosphotriesterase"/>
    <property type="match status" value="1"/>
</dbReference>